<keyword evidence="1" id="KW-0812">Transmembrane</keyword>
<feature type="transmembrane region" description="Helical" evidence="1">
    <location>
        <begin position="356"/>
        <end position="373"/>
    </location>
</feature>
<dbReference type="AlphaFoldDB" id="A0AAW5SR65"/>
<feature type="transmembrane region" description="Helical" evidence="1">
    <location>
        <begin position="412"/>
        <end position="431"/>
    </location>
</feature>
<gene>
    <name evidence="2" type="ORF">H7I77_23825</name>
</gene>
<feature type="transmembrane region" description="Helical" evidence="1">
    <location>
        <begin position="188"/>
        <end position="218"/>
    </location>
</feature>
<keyword evidence="1" id="KW-0472">Membrane</keyword>
<feature type="transmembrane region" description="Helical" evidence="1">
    <location>
        <begin position="238"/>
        <end position="256"/>
    </location>
</feature>
<name>A0AAW5SR65_MYCNV</name>
<comment type="caution">
    <text evidence="2">The sequence shown here is derived from an EMBL/GenBank/DDBJ whole genome shotgun (WGS) entry which is preliminary data.</text>
</comment>
<evidence type="ECO:0000256" key="1">
    <source>
        <dbReference type="SAM" id="Phobius"/>
    </source>
</evidence>
<evidence type="ECO:0000313" key="3">
    <source>
        <dbReference type="Proteomes" id="UP001207528"/>
    </source>
</evidence>
<proteinExistence type="predicted"/>
<evidence type="ECO:0000313" key="2">
    <source>
        <dbReference type="EMBL" id="MCV7026344.1"/>
    </source>
</evidence>
<feature type="transmembrane region" description="Helical" evidence="1">
    <location>
        <begin position="71"/>
        <end position="92"/>
    </location>
</feature>
<reference evidence="2" key="2">
    <citation type="journal article" date="2022" name="BMC Genomics">
        <title>Comparative genome analysis of mycobacteria focusing on tRNA and non-coding RNA.</title>
        <authorList>
            <person name="Behra P.R.K."/>
            <person name="Pettersson B.M.F."/>
            <person name="Ramesh M."/>
            <person name="Das S."/>
            <person name="Dasgupta S."/>
            <person name="Kirsebom L.A."/>
        </authorList>
    </citation>
    <scope>NUCLEOTIDE SEQUENCE</scope>
    <source>
        <strain evidence="2">DSM 44203</strain>
    </source>
</reference>
<organism evidence="2 3">
    <name type="scientific">Mycolicibacterium novocastrense</name>
    <name type="common">Mycobacterium novocastrense</name>
    <dbReference type="NCBI Taxonomy" id="59813"/>
    <lineage>
        <taxon>Bacteria</taxon>
        <taxon>Bacillati</taxon>
        <taxon>Actinomycetota</taxon>
        <taxon>Actinomycetes</taxon>
        <taxon>Mycobacteriales</taxon>
        <taxon>Mycobacteriaceae</taxon>
        <taxon>Mycolicibacterium</taxon>
    </lineage>
</organism>
<evidence type="ECO:0008006" key="4">
    <source>
        <dbReference type="Google" id="ProtNLM"/>
    </source>
</evidence>
<dbReference type="Proteomes" id="UP001207528">
    <property type="component" value="Unassembled WGS sequence"/>
</dbReference>
<sequence>MTSAHAGMPTTGEVGRRWWFSPPFLILLPVVMSFAAWLALNYQRAAKHTPAASWEKLAGFDHPEPAGPHNVALLVLWYGAITSAALIGWKLASRQGVSQRLNAHTSTKPFERAYFFVILAMAVVGVAYAYYKIGSTYSIVASLANQTANDFSNALPGFAGPQTLRYATILAAPIAFHLFRQKLLGWPYVVITGLLLFLNAMITSRLGLMMAVFVYIALWLRAGNASAGRDKRRARRPLVVAAIVVVLFGLLTVLNYSRNANYYRDLGVDHPIAMNLYQMGAYLAVPAQVSLGVSDALTRGVWNNEVDPVEAIDAVRPTFLQFDKTSKDEGRGEVFYEHNASFSESFITNSVFADTYASHGVWGIFYTLGLYGLAGYLFGWLMRFSGVIAGSAGVMAYSFAEVWRTQMLNNGIVIFLMLLTAGSAILALEFARRRSRPLGRVCQQVVTRRVIDAV</sequence>
<keyword evidence="1" id="KW-1133">Transmembrane helix</keyword>
<feature type="transmembrane region" description="Helical" evidence="1">
    <location>
        <begin position="113"/>
        <end position="131"/>
    </location>
</feature>
<accession>A0AAW5SR65</accession>
<feature type="transmembrane region" description="Helical" evidence="1">
    <location>
        <begin position="18"/>
        <end position="40"/>
    </location>
</feature>
<dbReference type="RefSeq" id="WP_201028902.1">
    <property type="nucleotide sequence ID" value="NZ_BCTA01000063.1"/>
</dbReference>
<dbReference type="EMBL" id="JACKTI010000063">
    <property type="protein sequence ID" value="MCV7026344.1"/>
    <property type="molecule type" value="Genomic_DNA"/>
</dbReference>
<protein>
    <recommendedName>
        <fullName evidence="4">Oligosaccharide repeat unit polymerase</fullName>
    </recommendedName>
</protein>
<reference evidence="2" key="1">
    <citation type="submission" date="2020-07" db="EMBL/GenBank/DDBJ databases">
        <authorList>
            <person name="Pettersson B.M.F."/>
            <person name="Behra P.R.K."/>
            <person name="Ramesh M."/>
            <person name="Das S."/>
            <person name="Dasgupta S."/>
            <person name="Kirsebom L.A."/>
        </authorList>
    </citation>
    <scope>NUCLEOTIDE SEQUENCE</scope>
    <source>
        <strain evidence="2">DSM 44203</strain>
    </source>
</reference>